<dbReference type="EMBL" id="QKKF02030383">
    <property type="protein sequence ID" value="RZF34773.1"/>
    <property type="molecule type" value="Genomic_DNA"/>
</dbReference>
<dbReference type="InterPro" id="IPR002223">
    <property type="entry name" value="Kunitz_BPTI"/>
</dbReference>
<keyword evidence="4" id="KW-0677">Repeat</keyword>
<dbReference type="SUPFAM" id="SSF82895">
    <property type="entry name" value="TSP-1 type 1 repeat"/>
    <property type="match status" value="3"/>
</dbReference>
<dbReference type="InterPro" id="IPR042307">
    <property type="entry name" value="Reeler_sf"/>
</dbReference>
<organism evidence="12 13">
    <name type="scientific">Laodelphax striatellus</name>
    <name type="common">Small brown planthopper</name>
    <name type="synonym">Delphax striatella</name>
    <dbReference type="NCBI Taxonomy" id="195883"/>
    <lineage>
        <taxon>Eukaryota</taxon>
        <taxon>Metazoa</taxon>
        <taxon>Ecdysozoa</taxon>
        <taxon>Arthropoda</taxon>
        <taxon>Hexapoda</taxon>
        <taxon>Insecta</taxon>
        <taxon>Pterygota</taxon>
        <taxon>Neoptera</taxon>
        <taxon>Paraneoptera</taxon>
        <taxon>Hemiptera</taxon>
        <taxon>Auchenorrhyncha</taxon>
        <taxon>Fulgoroidea</taxon>
        <taxon>Delphacidae</taxon>
        <taxon>Criomorphinae</taxon>
        <taxon>Laodelphax</taxon>
    </lineage>
</organism>
<evidence type="ECO:0000256" key="1">
    <source>
        <dbReference type="ARBA" id="ARBA00004498"/>
    </source>
</evidence>
<keyword evidence="3" id="KW-0964">Secreted</keyword>
<dbReference type="Gene3D" id="2.60.40.2130">
    <property type="entry name" value="F-spondin domain"/>
    <property type="match status" value="1"/>
</dbReference>
<dbReference type="NCBIfam" id="NF038123">
    <property type="entry name" value="NF038123_dom"/>
    <property type="match status" value="1"/>
</dbReference>
<name>A0A482WMR7_LAOST</name>
<feature type="domain" description="Reelin" evidence="10">
    <location>
        <begin position="1"/>
        <end position="155"/>
    </location>
</feature>
<feature type="signal peptide" evidence="8">
    <location>
        <begin position="1"/>
        <end position="26"/>
    </location>
</feature>
<keyword evidence="13" id="KW-1185">Reference proteome</keyword>
<dbReference type="PROSITE" id="PS51020">
    <property type="entry name" value="SPONDIN"/>
    <property type="match status" value="1"/>
</dbReference>
<dbReference type="SUPFAM" id="SSF57362">
    <property type="entry name" value="BPTI-like"/>
    <property type="match status" value="1"/>
</dbReference>
<sequence>MRGGVQLTIAATVFLIVVCWTRSLLGLRCDLSPDGVGTPKTMADGRFQLTISGDIERYNPDVSYTEIENRPVGVFSLYGDALTKFSDSCPNMVTQTSFTTKTEISVIWKAPPSGSGCLTIRATVIEHRDTWYQDERLFSRTLCENVEDSFDSAPPFIRVCCSCNEAKYEVTFEGLWSRHTHPKDFPTNSWLTRFSDVIGASHTSNYSFWEYGGLASGGLRQVALNGATKQLEAELKQESQNIRTIIKARGISYPNVTGKTFAVFRVDKKHHLISLVSMIDPSPDWVVGVSKLELCLENCSWVENKVLNLYPWDTGIDSGITYTSPSQPTVPQEPIKRINSSYPADPKSPFFDPSGEEMKPMAKLYLNRQRIYERSCTDSEEISEPDDACEVLRQWSDWGICIPTESCGIGFQTRQREYKEPEKAGSLLCSEQVTQRKNCTIPNANCGPDIRYLNRVLPECEQAEWSDWSTCSATCGRGNKVRQKIFKEEFEKECRFNVEFQETRECEEPLDDCSQTYPEGSLADSDKCPWSHWSPCMASCNKGKQIRTRFALPHFVADDPCTGLVMTEEVECDTGRSCDISTEQAYEICQLPKDVGPCRGYYKRWFFDTLTQYCQEFIYTGCRGNKNRFMTQNECEHTCRKFKVLLVSSFNKRLCDWLCACLNLPNSGTNS</sequence>
<dbReference type="InterPro" id="IPR051418">
    <property type="entry name" value="Spondin/Thrombospondin_T1"/>
</dbReference>
<dbReference type="Gene3D" id="2.60.40.4060">
    <property type="entry name" value="Reeler domain"/>
    <property type="match status" value="1"/>
</dbReference>
<evidence type="ECO:0000259" key="11">
    <source>
        <dbReference type="PROSITE" id="PS51020"/>
    </source>
</evidence>
<dbReference type="AlphaFoldDB" id="A0A482WMR7"/>
<dbReference type="SMART" id="SM00131">
    <property type="entry name" value="KU"/>
    <property type="match status" value="1"/>
</dbReference>
<gene>
    <name evidence="12" type="ORF">LSTR_LSTR007825</name>
</gene>
<dbReference type="PRINTS" id="PR00759">
    <property type="entry name" value="BASICPTASE"/>
</dbReference>
<dbReference type="InParanoid" id="A0A482WMR7"/>
<evidence type="ECO:0000256" key="2">
    <source>
        <dbReference type="ARBA" id="ARBA00019594"/>
    </source>
</evidence>
<keyword evidence="8" id="KW-0732">Signal</keyword>
<keyword evidence="6" id="KW-1015">Disulfide bond</keyword>
<evidence type="ECO:0000313" key="12">
    <source>
        <dbReference type="EMBL" id="RZF34773.1"/>
    </source>
</evidence>
<evidence type="ECO:0000256" key="4">
    <source>
        <dbReference type="ARBA" id="ARBA00022737"/>
    </source>
</evidence>
<dbReference type="Pfam" id="PF06468">
    <property type="entry name" value="Spond_N"/>
    <property type="match status" value="1"/>
</dbReference>
<reference evidence="12 13" key="1">
    <citation type="journal article" date="2017" name="Gigascience">
        <title>Genome sequence of the small brown planthopper, Laodelphax striatellus.</title>
        <authorList>
            <person name="Zhu J."/>
            <person name="Jiang F."/>
            <person name="Wang X."/>
            <person name="Yang P."/>
            <person name="Bao Y."/>
            <person name="Zhao W."/>
            <person name="Wang W."/>
            <person name="Lu H."/>
            <person name="Wang Q."/>
            <person name="Cui N."/>
            <person name="Li J."/>
            <person name="Chen X."/>
            <person name="Luo L."/>
            <person name="Yu J."/>
            <person name="Kang L."/>
            <person name="Cui F."/>
        </authorList>
    </citation>
    <scope>NUCLEOTIDE SEQUENCE [LARGE SCALE GENOMIC DNA]</scope>
    <source>
        <strain evidence="12">Lst14</strain>
    </source>
</reference>
<dbReference type="PANTHER" id="PTHR11311">
    <property type="entry name" value="SPONDIN"/>
    <property type="match status" value="1"/>
</dbReference>
<dbReference type="GO" id="GO:0031012">
    <property type="term" value="C:extracellular matrix"/>
    <property type="evidence" value="ECO:0007669"/>
    <property type="project" value="TreeGrafter"/>
</dbReference>
<dbReference type="InterPro" id="IPR038678">
    <property type="entry name" value="Spondin_N_sf"/>
</dbReference>
<evidence type="ECO:0000256" key="3">
    <source>
        <dbReference type="ARBA" id="ARBA00022530"/>
    </source>
</evidence>
<feature type="chain" id="PRO_5019736961" description="Spondin-1" evidence="8">
    <location>
        <begin position="27"/>
        <end position="671"/>
    </location>
</feature>
<dbReference type="Gene3D" id="4.10.410.10">
    <property type="entry name" value="Pancreatic trypsin inhibitor Kunitz domain"/>
    <property type="match status" value="1"/>
</dbReference>
<evidence type="ECO:0000259" key="9">
    <source>
        <dbReference type="PROSITE" id="PS50279"/>
    </source>
</evidence>
<dbReference type="GO" id="GO:0007155">
    <property type="term" value="P:cell adhesion"/>
    <property type="evidence" value="ECO:0007669"/>
    <property type="project" value="UniProtKB-KW"/>
</dbReference>
<keyword evidence="5" id="KW-0130">Cell adhesion</keyword>
<dbReference type="InterPro" id="IPR020901">
    <property type="entry name" value="Prtase_inh_Kunz-CS"/>
</dbReference>
<protein>
    <recommendedName>
        <fullName evidence="2">Spondin-1</fullName>
    </recommendedName>
    <alternativeName>
        <fullName evidence="7">F-spondin</fullName>
    </alternativeName>
</protein>
<dbReference type="InterPro" id="IPR000884">
    <property type="entry name" value="TSP1_rpt"/>
</dbReference>
<dbReference type="Pfam" id="PF02014">
    <property type="entry name" value="Reeler"/>
    <property type="match status" value="1"/>
</dbReference>
<dbReference type="PANTHER" id="PTHR11311:SF16">
    <property type="entry name" value="SPONDIN-1"/>
    <property type="match status" value="1"/>
</dbReference>
<feature type="domain" description="BPTI/Kunitz inhibitor" evidence="9">
    <location>
        <begin position="589"/>
        <end position="639"/>
    </location>
</feature>
<dbReference type="GO" id="GO:0004867">
    <property type="term" value="F:serine-type endopeptidase inhibitor activity"/>
    <property type="evidence" value="ECO:0007669"/>
    <property type="project" value="InterPro"/>
</dbReference>
<dbReference type="PROSITE" id="PS50279">
    <property type="entry name" value="BPTI_KUNITZ_2"/>
    <property type="match status" value="1"/>
</dbReference>
<comment type="caution">
    <text evidence="12">The sequence shown here is derived from an EMBL/GenBank/DDBJ whole genome shotgun (WGS) entry which is preliminary data.</text>
</comment>
<evidence type="ECO:0000313" key="13">
    <source>
        <dbReference type="Proteomes" id="UP000291343"/>
    </source>
</evidence>
<dbReference type="Proteomes" id="UP000291343">
    <property type="component" value="Unassembled WGS sequence"/>
</dbReference>
<evidence type="ECO:0000256" key="6">
    <source>
        <dbReference type="ARBA" id="ARBA00023157"/>
    </source>
</evidence>
<dbReference type="CDD" id="cd08544">
    <property type="entry name" value="Reeler"/>
    <property type="match status" value="1"/>
</dbReference>
<dbReference type="InterPro" id="IPR036880">
    <property type="entry name" value="Kunitz_BPTI_sf"/>
</dbReference>
<dbReference type="STRING" id="195883.A0A482WMR7"/>
<dbReference type="InterPro" id="IPR002861">
    <property type="entry name" value="Reeler_dom"/>
</dbReference>
<dbReference type="FunFam" id="4.10.410.10:FF:000004">
    <property type="entry name" value="Tissue factor pathway inhibitor"/>
    <property type="match status" value="1"/>
</dbReference>
<dbReference type="Gene3D" id="2.20.100.10">
    <property type="entry name" value="Thrombospondin type-1 (TSP1) repeat"/>
    <property type="match status" value="3"/>
</dbReference>
<proteinExistence type="predicted"/>
<accession>A0A482WMR7</accession>
<dbReference type="InterPro" id="IPR009465">
    <property type="entry name" value="Spondin_N"/>
</dbReference>
<dbReference type="InterPro" id="IPR036383">
    <property type="entry name" value="TSP1_rpt_sf"/>
</dbReference>
<keyword evidence="3" id="KW-0272">Extracellular matrix</keyword>
<dbReference type="PROSITE" id="PS50092">
    <property type="entry name" value="TSP1"/>
    <property type="match status" value="3"/>
</dbReference>
<dbReference type="FunFam" id="2.60.40.2130:FF:000002">
    <property type="entry name" value="Putative Spondin-1"/>
    <property type="match status" value="1"/>
</dbReference>
<dbReference type="FunCoup" id="A0A482WMR7">
    <property type="interactions" value="37"/>
</dbReference>
<comment type="subcellular location">
    <subcellularLocation>
        <location evidence="1">Secreted</location>
        <location evidence="1">Extracellular space</location>
        <location evidence="1">Extracellular matrix</location>
    </subcellularLocation>
</comment>
<dbReference type="Pfam" id="PF00014">
    <property type="entry name" value="Kunitz_BPTI"/>
    <property type="match status" value="1"/>
</dbReference>
<dbReference type="PROSITE" id="PS00280">
    <property type="entry name" value="BPTI_KUNITZ_1"/>
    <property type="match status" value="1"/>
</dbReference>
<evidence type="ECO:0000256" key="8">
    <source>
        <dbReference type="SAM" id="SignalP"/>
    </source>
</evidence>
<evidence type="ECO:0000259" key="10">
    <source>
        <dbReference type="PROSITE" id="PS51019"/>
    </source>
</evidence>
<dbReference type="PROSITE" id="PS51019">
    <property type="entry name" value="REELIN"/>
    <property type="match status" value="1"/>
</dbReference>
<feature type="domain" description="Spondin" evidence="11">
    <location>
        <begin position="156"/>
        <end position="346"/>
    </location>
</feature>
<dbReference type="SMART" id="SM00209">
    <property type="entry name" value="TSP1"/>
    <property type="match status" value="3"/>
</dbReference>
<evidence type="ECO:0000256" key="7">
    <source>
        <dbReference type="ARBA" id="ARBA00030964"/>
    </source>
</evidence>
<evidence type="ECO:0000256" key="5">
    <source>
        <dbReference type="ARBA" id="ARBA00022889"/>
    </source>
</evidence>
<dbReference type="SMR" id="A0A482WMR7"/>
<dbReference type="CDD" id="cd00109">
    <property type="entry name" value="Kunitz-type"/>
    <property type="match status" value="1"/>
</dbReference>
<dbReference type="Pfam" id="PF00090">
    <property type="entry name" value="TSP_1"/>
    <property type="match status" value="3"/>
</dbReference>
<dbReference type="OrthoDB" id="347314at2759"/>